<protein>
    <submittedName>
        <fullName evidence="2">12601_t:CDS:1</fullName>
    </submittedName>
</protein>
<dbReference type="Proteomes" id="UP001153678">
    <property type="component" value="Unassembled WGS sequence"/>
</dbReference>
<evidence type="ECO:0000313" key="3">
    <source>
        <dbReference type="Proteomes" id="UP001153678"/>
    </source>
</evidence>
<gene>
    <name evidence="2" type="ORF">FWILDA_LOCUS16762</name>
</gene>
<dbReference type="SUPFAM" id="SSF46689">
    <property type="entry name" value="Homeodomain-like"/>
    <property type="match status" value="1"/>
</dbReference>
<feature type="non-terminal residue" evidence="2">
    <location>
        <position position="53"/>
    </location>
</feature>
<organism evidence="2 3">
    <name type="scientific">Funneliformis geosporum</name>
    <dbReference type="NCBI Taxonomy" id="1117311"/>
    <lineage>
        <taxon>Eukaryota</taxon>
        <taxon>Fungi</taxon>
        <taxon>Fungi incertae sedis</taxon>
        <taxon>Mucoromycota</taxon>
        <taxon>Glomeromycotina</taxon>
        <taxon>Glomeromycetes</taxon>
        <taxon>Glomerales</taxon>
        <taxon>Glomeraceae</taxon>
        <taxon>Funneliformis</taxon>
    </lineage>
</organism>
<evidence type="ECO:0000313" key="2">
    <source>
        <dbReference type="EMBL" id="CAI2194811.1"/>
    </source>
</evidence>
<name>A0A9W4X8W3_9GLOM</name>
<dbReference type="Pfam" id="PF13384">
    <property type="entry name" value="HTH_23"/>
    <property type="match status" value="1"/>
</dbReference>
<dbReference type="EMBL" id="CAMKVN010011469">
    <property type="protein sequence ID" value="CAI2194811.1"/>
    <property type="molecule type" value="Genomic_DNA"/>
</dbReference>
<comment type="caution">
    <text evidence="2">The sequence shown here is derived from an EMBL/GenBank/DDBJ whole genome shotgun (WGS) entry which is preliminary data.</text>
</comment>
<sequence length="53" mass="5948">MIISAYLTGTKQTDISTQLNIPTSTVSNIIKKYKETGSTEPKQHSERPKLLKK</sequence>
<dbReference type="Gene3D" id="1.10.10.10">
    <property type="entry name" value="Winged helix-like DNA-binding domain superfamily/Winged helix DNA-binding domain"/>
    <property type="match status" value="1"/>
</dbReference>
<proteinExistence type="predicted"/>
<keyword evidence="3" id="KW-1185">Reference proteome</keyword>
<dbReference type="InterPro" id="IPR009057">
    <property type="entry name" value="Homeodomain-like_sf"/>
</dbReference>
<dbReference type="OrthoDB" id="2429547at2759"/>
<reference evidence="2" key="1">
    <citation type="submission" date="2022-08" db="EMBL/GenBank/DDBJ databases">
        <authorList>
            <person name="Kallberg Y."/>
            <person name="Tangrot J."/>
            <person name="Rosling A."/>
        </authorList>
    </citation>
    <scope>NUCLEOTIDE SEQUENCE</scope>
    <source>
        <strain evidence="2">Wild A</strain>
    </source>
</reference>
<evidence type="ECO:0000256" key="1">
    <source>
        <dbReference type="SAM" id="MobiDB-lite"/>
    </source>
</evidence>
<accession>A0A9W4X8W3</accession>
<feature type="region of interest" description="Disordered" evidence="1">
    <location>
        <begin position="32"/>
        <end position="53"/>
    </location>
</feature>
<dbReference type="InterPro" id="IPR036388">
    <property type="entry name" value="WH-like_DNA-bd_sf"/>
</dbReference>
<dbReference type="AlphaFoldDB" id="A0A9W4X8W3"/>